<dbReference type="PROSITE" id="PS51007">
    <property type="entry name" value="CYTC"/>
    <property type="match status" value="1"/>
</dbReference>
<keyword evidence="2 4" id="KW-0479">Metal-binding</keyword>
<feature type="compositionally biased region" description="Basic and acidic residues" evidence="5">
    <location>
        <begin position="51"/>
        <end position="61"/>
    </location>
</feature>
<dbReference type="GO" id="GO:0046872">
    <property type="term" value="F:metal ion binding"/>
    <property type="evidence" value="ECO:0007669"/>
    <property type="project" value="UniProtKB-KW"/>
</dbReference>
<reference evidence="7 8" key="1">
    <citation type="submission" date="2015-04" db="EMBL/GenBank/DDBJ databases">
        <title>Taxonomic description and genome sequence of Bacillus campisalis sp. nov., a novel member of the genus Bacillus isolated from solar saltern.</title>
        <authorList>
            <person name="Mathan Kumar R."/>
            <person name="Kaur G."/>
            <person name="Kumar A."/>
            <person name="Singh N.K."/>
            <person name="Kaur N."/>
            <person name="Kumar N."/>
            <person name="Mayilraj S."/>
        </authorList>
    </citation>
    <scope>NUCLEOTIDE SEQUENCE [LARGE SCALE GENOMIC DNA]</scope>
    <source>
        <strain evidence="7 8">SA2-6</strain>
    </source>
</reference>
<proteinExistence type="predicted"/>
<keyword evidence="8" id="KW-1185">Reference proteome</keyword>
<sequence length="152" mass="15577">MSNSVASFIICTILGFGIGFAGYEIAGKEDASSSAKPAETESAPAQAAESSKQEPEAKESSQPETVSASSEVFTSKGCLGCHSVSSLNLQGGATGPDLSKAFTNVEDKHGKPLDEFMKAPTSAVMSGVISGSPLSDEEVQQVVDALKEASEK</sequence>
<evidence type="ECO:0000256" key="5">
    <source>
        <dbReference type="SAM" id="MobiDB-lite"/>
    </source>
</evidence>
<evidence type="ECO:0000313" key="8">
    <source>
        <dbReference type="Proteomes" id="UP000034166"/>
    </source>
</evidence>
<dbReference type="Gene3D" id="1.10.760.10">
    <property type="entry name" value="Cytochrome c-like domain"/>
    <property type="match status" value="1"/>
</dbReference>
<keyword evidence="3 4" id="KW-0408">Iron</keyword>
<dbReference type="RefSeq" id="WP_046523834.1">
    <property type="nucleotide sequence ID" value="NZ_LAYY01000010.1"/>
</dbReference>
<accession>A0A0M2SYH6</accession>
<evidence type="ECO:0000256" key="1">
    <source>
        <dbReference type="ARBA" id="ARBA00022617"/>
    </source>
</evidence>
<dbReference type="GO" id="GO:0009055">
    <property type="term" value="F:electron transfer activity"/>
    <property type="evidence" value="ECO:0007669"/>
    <property type="project" value="InterPro"/>
</dbReference>
<feature type="region of interest" description="Disordered" evidence="5">
    <location>
        <begin position="29"/>
        <end position="69"/>
    </location>
</feature>
<dbReference type="EMBL" id="LAYY01000010">
    <property type="protein sequence ID" value="KKK38022.1"/>
    <property type="molecule type" value="Genomic_DNA"/>
</dbReference>
<evidence type="ECO:0000259" key="6">
    <source>
        <dbReference type="PROSITE" id="PS51007"/>
    </source>
</evidence>
<dbReference type="GO" id="GO:0020037">
    <property type="term" value="F:heme binding"/>
    <property type="evidence" value="ECO:0007669"/>
    <property type="project" value="InterPro"/>
</dbReference>
<dbReference type="InterPro" id="IPR009056">
    <property type="entry name" value="Cyt_c-like_dom"/>
</dbReference>
<dbReference type="Proteomes" id="UP000034166">
    <property type="component" value="Unassembled WGS sequence"/>
</dbReference>
<evidence type="ECO:0000256" key="4">
    <source>
        <dbReference type="PROSITE-ProRule" id="PRU00433"/>
    </source>
</evidence>
<gene>
    <name evidence="7" type="ORF">WQ57_11085</name>
</gene>
<keyword evidence="1 4" id="KW-0349">Heme</keyword>
<dbReference type="OrthoDB" id="2680585at2"/>
<comment type="caution">
    <text evidence="7">The sequence shown here is derived from an EMBL/GenBank/DDBJ whole genome shotgun (WGS) entry which is preliminary data.</text>
</comment>
<feature type="domain" description="Cytochrome c" evidence="6">
    <location>
        <begin position="64"/>
        <end position="150"/>
    </location>
</feature>
<evidence type="ECO:0000256" key="3">
    <source>
        <dbReference type="ARBA" id="ARBA00023004"/>
    </source>
</evidence>
<dbReference type="AlphaFoldDB" id="A0A0M2SYH6"/>
<name>A0A0M2SYH6_9BACI</name>
<dbReference type="SUPFAM" id="SSF46626">
    <property type="entry name" value="Cytochrome c"/>
    <property type="match status" value="1"/>
</dbReference>
<protein>
    <submittedName>
        <fullName evidence="7">Cytochrome C</fullName>
    </submittedName>
</protein>
<evidence type="ECO:0000313" key="7">
    <source>
        <dbReference type="EMBL" id="KKK38022.1"/>
    </source>
</evidence>
<evidence type="ECO:0000256" key="2">
    <source>
        <dbReference type="ARBA" id="ARBA00022723"/>
    </source>
</evidence>
<organism evidence="7 8">
    <name type="scientific">Mesobacillus campisalis</name>
    <dbReference type="NCBI Taxonomy" id="1408103"/>
    <lineage>
        <taxon>Bacteria</taxon>
        <taxon>Bacillati</taxon>
        <taxon>Bacillota</taxon>
        <taxon>Bacilli</taxon>
        <taxon>Bacillales</taxon>
        <taxon>Bacillaceae</taxon>
        <taxon>Mesobacillus</taxon>
    </lineage>
</organism>
<dbReference type="InterPro" id="IPR036909">
    <property type="entry name" value="Cyt_c-like_dom_sf"/>
</dbReference>
<dbReference type="PATRIC" id="fig|1408103.3.peg.2501"/>